<sequence>MNKLDDIKLTLKKMIFLLRAENYEGWVETLEAINLDSNQSLKSISKDILSIYGGAGSVNDIVFYKEGQSLTDKNNEFDELRTHLYELCKMFINEGIQYKTP</sequence>
<name>A0ABY3GAS8_9PSED</name>
<keyword evidence="3" id="KW-1185">Reference proteome</keyword>
<dbReference type="InterPro" id="IPR054239">
    <property type="entry name" value="DUF6966"/>
</dbReference>
<proteinExistence type="predicted"/>
<dbReference type="RefSeq" id="WP_146388033.1">
    <property type="nucleotide sequence ID" value="NZ_VFIO01000030.1"/>
</dbReference>
<dbReference type="Pfam" id="PF22294">
    <property type="entry name" value="DUF6966"/>
    <property type="match status" value="1"/>
</dbReference>
<dbReference type="Proteomes" id="UP000318428">
    <property type="component" value="Unassembled WGS sequence"/>
</dbReference>
<protein>
    <recommendedName>
        <fullName evidence="1">DUF6966 domain-containing protein</fullName>
    </recommendedName>
</protein>
<dbReference type="EMBL" id="VFIO01000030">
    <property type="protein sequence ID" value="TWR83110.1"/>
    <property type="molecule type" value="Genomic_DNA"/>
</dbReference>
<comment type="caution">
    <text evidence="2">The sequence shown here is derived from an EMBL/GenBank/DDBJ whole genome shotgun (WGS) entry which is preliminary data.</text>
</comment>
<organism evidence="2 3">
    <name type="scientific">Pseudomonas saxonica</name>
    <dbReference type="NCBI Taxonomy" id="2600598"/>
    <lineage>
        <taxon>Bacteria</taxon>
        <taxon>Pseudomonadati</taxon>
        <taxon>Pseudomonadota</taxon>
        <taxon>Gammaproteobacteria</taxon>
        <taxon>Pseudomonadales</taxon>
        <taxon>Pseudomonadaceae</taxon>
        <taxon>Pseudomonas</taxon>
    </lineage>
</organism>
<feature type="domain" description="DUF6966" evidence="1">
    <location>
        <begin position="22"/>
        <end position="70"/>
    </location>
</feature>
<evidence type="ECO:0000313" key="3">
    <source>
        <dbReference type="Proteomes" id="UP000318428"/>
    </source>
</evidence>
<reference evidence="2 3" key="1">
    <citation type="submission" date="2019-06" db="EMBL/GenBank/DDBJ databases">
        <title>Pseudomonas bimorpha sp. nov. isolated from bovine raw milk and skim milk concentrate.</title>
        <authorList>
            <person name="Hofmann K."/>
            <person name="Huptas C."/>
            <person name="Doll E."/>
            <person name="Scherer S."/>
            <person name="Wenning M."/>
        </authorList>
    </citation>
    <scope>NUCLEOTIDE SEQUENCE [LARGE SCALE GENOMIC DNA]</scope>
    <source>
        <strain evidence="2 3">DSM 108989</strain>
    </source>
</reference>
<gene>
    <name evidence="2" type="ORF">FJD38_24365</name>
</gene>
<evidence type="ECO:0000313" key="2">
    <source>
        <dbReference type="EMBL" id="TWR83110.1"/>
    </source>
</evidence>
<evidence type="ECO:0000259" key="1">
    <source>
        <dbReference type="Pfam" id="PF22294"/>
    </source>
</evidence>
<accession>A0ABY3GAS8</accession>